<dbReference type="EMBL" id="BANX01000005">
    <property type="protein sequence ID" value="GAC66992.1"/>
    <property type="molecule type" value="Genomic_DNA"/>
</dbReference>
<gene>
    <name evidence="2" type="ORF">GS4_05_02050</name>
</gene>
<comment type="caution">
    <text evidence="2">The sequence shown here is derived from an EMBL/GenBank/DDBJ whole genome shotgun (WGS) entry which is preliminary data.</text>
</comment>
<proteinExistence type="predicted"/>
<dbReference type="RefSeq" id="WP_007617728.1">
    <property type="nucleotide sequence ID" value="NZ_BANX01000005.1"/>
</dbReference>
<dbReference type="Proteomes" id="UP000011666">
    <property type="component" value="Unassembled WGS sequence"/>
</dbReference>
<reference evidence="2 3" key="1">
    <citation type="submission" date="2013-01" db="EMBL/GenBank/DDBJ databases">
        <title>Whole genome shotgun sequence of Gordonia soli NBRC 108243.</title>
        <authorList>
            <person name="Isaki-Nakamura S."/>
            <person name="Hosoyama A."/>
            <person name="Tsuchikane K."/>
            <person name="Ando Y."/>
            <person name="Baba S."/>
            <person name="Ohji S."/>
            <person name="Hamada M."/>
            <person name="Tamura T."/>
            <person name="Yamazoe A."/>
            <person name="Yamazaki S."/>
            <person name="Fujita N."/>
        </authorList>
    </citation>
    <scope>NUCLEOTIDE SEQUENCE [LARGE SCALE GENOMIC DNA]</scope>
    <source>
        <strain evidence="2 3">NBRC 108243</strain>
    </source>
</reference>
<feature type="chain" id="PRO_5004004025" evidence="1">
    <location>
        <begin position="33"/>
        <end position="115"/>
    </location>
</feature>
<organism evidence="2 3">
    <name type="scientific">Gordonia soli NBRC 108243</name>
    <dbReference type="NCBI Taxonomy" id="1223545"/>
    <lineage>
        <taxon>Bacteria</taxon>
        <taxon>Bacillati</taxon>
        <taxon>Actinomycetota</taxon>
        <taxon>Actinomycetes</taxon>
        <taxon>Mycobacteriales</taxon>
        <taxon>Gordoniaceae</taxon>
        <taxon>Gordonia</taxon>
    </lineage>
</organism>
<evidence type="ECO:0000313" key="2">
    <source>
        <dbReference type="EMBL" id="GAC66992.1"/>
    </source>
</evidence>
<accession>M0QHU6</accession>
<sequence>MNKRRICAAVIATGATFGGLAGLVGTAGPAAAAAKVTCTGTVCINDGDTTGRGTSFYVCPDGSSYPTVTIVPPKSTVSVTPPFCPPSTTPGSPFASPFSSPYSNPYAAPFGSLGS</sequence>
<protein>
    <submittedName>
        <fullName evidence="2">Uncharacterized protein</fullName>
    </submittedName>
</protein>
<feature type="signal peptide" evidence="1">
    <location>
        <begin position="1"/>
        <end position="32"/>
    </location>
</feature>
<keyword evidence="1" id="KW-0732">Signal</keyword>
<evidence type="ECO:0000313" key="3">
    <source>
        <dbReference type="Proteomes" id="UP000011666"/>
    </source>
</evidence>
<name>M0QHU6_9ACTN</name>
<evidence type="ECO:0000256" key="1">
    <source>
        <dbReference type="SAM" id="SignalP"/>
    </source>
</evidence>
<dbReference type="eggNOG" id="ENOG5031WAI">
    <property type="taxonomic scope" value="Bacteria"/>
</dbReference>
<dbReference type="AlphaFoldDB" id="M0QHU6"/>
<keyword evidence="3" id="KW-1185">Reference proteome</keyword>